<comment type="caution">
    <text evidence="2">The sequence shown here is derived from an EMBL/GenBank/DDBJ whole genome shotgun (WGS) entry which is preliminary data.</text>
</comment>
<feature type="region of interest" description="Disordered" evidence="1">
    <location>
        <begin position="77"/>
        <end position="101"/>
    </location>
</feature>
<dbReference type="AlphaFoldDB" id="A0A9Q1IYK6"/>
<accession>A0A9Q1IYK6</accession>
<dbReference type="EMBL" id="JAINUF010000006">
    <property type="protein sequence ID" value="KAJ8357520.1"/>
    <property type="molecule type" value="Genomic_DNA"/>
</dbReference>
<gene>
    <name evidence="2" type="ORF">SKAU_G00203140</name>
</gene>
<keyword evidence="3" id="KW-1185">Reference proteome</keyword>
<name>A0A9Q1IYK6_SYNKA</name>
<evidence type="ECO:0000256" key="1">
    <source>
        <dbReference type="SAM" id="MobiDB-lite"/>
    </source>
</evidence>
<dbReference type="Proteomes" id="UP001152622">
    <property type="component" value="Chromosome 6"/>
</dbReference>
<sequence length="101" mass="10685">MRCFDSCGSAPPVHSMVGNIHLCVGLPSSGVERVQHLEGGGVADTVTSTRQRHSRRTAAVRAKAQFSVSYVKAVTFSPSPAPPRPSVTKSGGLRLPFQLRG</sequence>
<organism evidence="2 3">
    <name type="scientific">Synaphobranchus kaupii</name>
    <name type="common">Kaup's arrowtooth eel</name>
    <dbReference type="NCBI Taxonomy" id="118154"/>
    <lineage>
        <taxon>Eukaryota</taxon>
        <taxon>Metazoa</taxon>
        <taxon>Chordata</taxon>
        <taxon>Craniata</taxon>
        <taxon>Vertebrata</taxon>
        <taxon>Euteleostomi</taxon>
        <taxon>Actinopterygii</taxon>
        <taxon>Neopterygii</taxon>
        <taxon>Teleostei</taxon>
        <taxon>Anguilliformes</taxon>
        <taxon>Synaphobranchidae</taxon>
        <taxon>Synaphobranchus</taxon>
    </lineage>
</organism>
<protein>
    <submittedName>
        <fullName evidence="2">Uncharacterized protein</fullName>
    </submittedName>
</protein>
<reference evidence="2" key="1">
    <citation type="journal article" date="2023" name="Science">
        <title>Genome structures resolve the early diversification of teleost fishes.</title>
        <authorList>
            <person name="Parey E."/>
            <person name="Louis A."/>
            <person name="Montfort J."/>
            <person name="Bouchez O."/>
            <person name="Roques C."/>
            <person name="Iampietro C."/>
            <person name="Lluch J."/>
            <person name="Castinel A."/>
            <person name="Donnadieu C."/>
            <person name="Desvignes T."/>
            <person name="Floi Bucao C."/>
            <person name="Jouanno E."/>
            <person name="Wen M."/>
            <person name="Mejri S."/>
            <person name="Dirks R."/>
            <person name="Jansen H."/>
            <person name="Henkel C."/>
            <person name="Chen W.J."/>
            <person name="Zahm M."/>
            <person name="Cabau C."/>
            <person name="Klopp C."/>
            <person name="Thompson A.W."/>
            <person name="Robinson-Rechavi M."/>
            <person name="Braasch I."/>
            <person name="Lecointre G."/>
            <person name="Bobe J."/>
            <person name="Postlethwait J.H."/>
            <person name="Berthelot C."/>
            <person name="Roest Crollius H."/>
            <person name="Guiguen Y."/>
        </authorList>
    </citation>
    <scope>NUCLEOTIDE SEQUENCE</scope>
    <source>
        <strain evidence="2">WJC10195</strain>
    </source>
</reference>
<evidence type="ECO:0000313" key="3">
    <source>
        <dbReference type="Proteomes" id="UP001152622"/>
    </source>
</evidence>
<proteinExistence type="predicted"/>
<evidence type="ECO:0000313" key="2">
    <source>
        <dbReference type="EMBL" id="KAJ8357520.1"/>
    </source>
</evidence>